<evidence type="ECO:0000313" key="2">
    <source>
        <dbReference type="Proteomes" id="UP001367508"/>
    </source>
</evidence>
<name>A0AAN9L5G6_CANGL</name>
<sequence>MSDNWNWPKLAHYYLMLPGHYVRPIKLLLLAFYDMWPVATQQWPNWKVTARDTLCRANGLQDPAHSSPYPGQITLWDNSSRRFSDRHANWLHFPSPQGV</sequence>
<dbReference type="AlphaFoldDB" id="A0AAN9L5G6"/>
<comment type="caution">
    <text evidence="1">The sequence shown here is derived from an EMBL/GenBank/DDBJ whole genome shotgun (WGS) entry which is preliminary data.</text>
</comment>
<gene>
    <name evidence="1" type="ORF">VNO77_22584</name>
</gene>
<dbReference type="Proteomes" id="UP001367508">
    <property type="component" value="Unassembled WGS sequence"/>
</dbReference>
<organism evidence="1 2">
    <name type="scientific">Canavalia gladiata</name>
    <name type="common">Sword bean</name>
    <name type="synonym">Dolichos gladiatus</name>
    <dbReference type="NCBI Taxonomy" id="3824"/>
    <lineage>
        <taxon>Eukaryota</taxon>
        <taxon>Viridiplantae</taxon>
        <taxon>Streptophyta</taxon>
        <taxon>Embryophyta</taxon>
        <taxon>Tracheophyta</taxon>
        <taxon>Spermatophyta</taxon>
        <taxon>Magnoliopsida</taxon>
        <taxon>eudicotyledons</taxon>
        <taxon>Gunneridae</taxon>
        <taxon>Pentapetalae</taxon>
        <taxon>rosids</taxon>
        <taxon>fabids</taxon>
        <taxon>Fabales</taxon>
        <taxon>Fabaceae</taxon>
        <taxon>Papilionoideae</taxon>
        <taxon>50 kb inversion clade</taxon>
        <taxon>NPAAA clade</taxon>
        <taxon>indigoferoid/millettioid clade</taxon>
        <taxon>Phaseoleae</taxon>
        <taxon>Canavalia</taxon>
    </lineage>
</organism>
<reference evidence="1 2" key="1">
    <citation type="submission" date="2024-01" db="EMBL/GenBank/DDBJ databases">
        <title>The genomes of 5 underutilized Papilionoideae crops provide insights into root nodulation and disease resistanc.</title>
        <authorList>
            <person name="Jiang F."/>
        </authorList>
    </citation>
    <scope>NUCLEOTIDE SEQUENCE [LARGE SCALE GENOMIC DNA]</scope>
    <source>
        <strain evidence="1">LVBAO_FW01</strain>
        <tissue evidence="1">Leaves</tissue>
    </source>
</reference>
<dbReference type="EMBL" id="JAYMYQ010000005">
    <property type="protein sequence ID" value="KAK7328477.1"/>
    <property type="molecule type" value="Genomic_DNA"/>
</dbReference>
<proteinExistence type="predicted"/>
<protein>
    <submittedName>
        <fullName evidence="1">Uncharacterized protein</fullName>
    </submittedName>
</protein>
<keyword evidence="2" id="KW-1185">Reference proteome</keyword>
<accession>A0AAN9L5G6</accession>
<evidence type="ECO:0000313" key="1">
    <source>
        <dbReference type="EMBL" id="KAK7328477.1"/>
    </source>
</evidence>